<organism evidence="4 5">
    <name type="scientific">Dinghuibacter silviterrae</name>
    <dbReference type="NCBI Taxonomy" id="1539049"/>
    <lineage>
        <taxon>Bacteria</taxon>
        <taxon>Pseudomonadati</taxon>
        <taxon>Bacteroidota</taxon>
        <taxon>Chitinophagia</taxon>
        <taxon>Chitinophagales</taxon>
        <taxon>Chitinophagaceae</taxon>
        <taxon>Dinghuibacter</taxon>
    </lineage>
</organism>
<evidence type="ECO:0000313" key="4">
    <source>
        <dbReference type="EMBL" id="TDX01820.1"/>
    </source>
</evidence>
<dbReference type="Proteomes" id="UP000294498">
    <property type="component" value="Unassembled WGS sequence"/>
</dbReference>
<accession>A0A4R8DU06</accession>
<keyword evidence="1" id="KW-0472">Membrane</keyword>
<dbReference type="Pfam" id="PF16344">
    <property type="entry name" value="FecR_C"/>
    <property type="match status" value="1"/>
</dbReference>
<proteinExistence type="predicted"/>
<evidence type="ECO:0000259" key="3">
    <source>
        <dbReference type="Pfam" id="PF16344"/>
    </source>
</evidence>
<feature type="transmembrane region" description="Helical" evidence="1">
    <location>
        <begin position="93"/>
        <end position="111"/>
    </location>
</feature>
<sequence>MRSLYDLFDAAKMIARYKEGLLSPEEYAQLMDWLKESPQHQAWFDEHLEENTFRPKWGSFVLASLDSNEELLKVRARVGNDPGRERRRRRRTVMGAVMGVLVGLVAVYSYFVGRPVSAVTGVGDERYLLLQDGSGVWLDASSTLTFAGATREVVLTGQGYFQVAPGRIPFKVHAGQAVIQVLGTRFNVRAYPNENAVETTLLEGAVMVAGRTLHPGERARLGKSGELTVAEPVHPEEAVAWKEGSFTYTDADLSTILRDVSNWYGVQVINRSNTSQRYTFSVPRNMPLFAFVKRLEVRFRIEAKTLFVDP</sequence>
<dbReference type="AlphaFoldDB" id="A0A4R8DU06"/>
<keyword evidence="1" id="KW-1133">Transmembrane helix</keyword>
<dbReference type="EMBL" id="SODV01000001">
    <property type="protein sequence ID" value="TDX01820.1"/>
    <property type="molecule type" value="Genomic_DNA"/>
</dbReference>
<gene>
    <name evidence="4" type="ORF">EDB95_2863</name>
</gene>
<dbReference type="InterPro" id="IPR032508">
    <property type="entry name" value="FecR_C"/>
</dbReference>
<name>A0A4R8DU06_9BACT</name>
<dbReference type="Gene3D" id="2.60.120.1440">
    <property type="match status" value="1"/>
</dbReference>
<dbReference type="OrthoDB" id="1452822at2"/>
<reference evidence="4 5" key="1">
    <citation type="submission" date="2019-03" db="EMBL/GenBank/DDBJ databases">
        <title>Genomic Encyclopedia of Type Strains, Phase IV (KMG-IV): sequencing the most valuable type-strain genomes for metagenomic binning, comparative biology and taxonomic classification.</title>
        <authorList>
            <person name="Goeker M."/>
        </authorList>
    </citation>
    <scope>NUCLEOTIDE SEQUENCE [LARGE SCALE GENOMIC DNA]</scope>
    <source>
        <strain evidence="4 5">DSM 100059</strain>
    </source>
</reference>
<evidence type="ECO:0000259" key="2">
    <source>
        <dbReference type="Pfam" id="PF04773"/>
    </source>
</evidence>
<keyword evidence="5" id="KW-1185">Reference proteome</keyword>
<comment type="caution">
    <text evidence="4">The sequence shown here is derived from an EMBL/GenBank/DDBJ whole genome shotgun (WGS) entry which is preliminary data.</text>
</comment>
<feature type="domain" description="Protein FecR C-terminal" evidence="3">
    <location>
        <begin position="246"/>
        <end position="296"/>
    </location>
</feature>
<dbReference type="Gene3D" id="3.55.50.30">
    <property type="match status" value="1"/>
</dbReference>
<dbReference type="Pfam" id="PF04773">
    <property type="entry name" value="FecR"/>
    <property type="match status" value="1"/>
</dbReference>
<dbReference type="GO" id="GO:0016989">
    <property type="term" value="F:sigma factor antagonist activity"/>
    <property type="evidence" value="ECO:0007669"/>
    <property type="project" value="TreeGrafter"/>
</dbReference>
<evidence type="ECO:0000313" key="5">
    <source>
        <dbReference type="Proteomes" id="UP000294498"/>
    </source>
</evidence>
<dbReference type="PANTHER" id="PTHR30273:SF2">
    <property type="entry name" value="PROTEIN FECR"/>
    <property type="match status" value="1"/>
</dbReference>
<evidence type="ECO:0000256" key="1">
    <source>
        <dbReference type="SAM" id="Phobius"/>
    </source>
</evidence>
<keyword evidence="1" id="KW-0812">Transmembrane</keyword>
<dbReference type="PANTHER" id="PTHR30273">
    <property type="entry name" value="PERIPLASMIC SIGNAL SENSOR AND SIGMA FACTOR ACTIVATOR FECR-RELATED"/>
    <property type="match status" value="1"/>
</dbReference>
<protein>
    <submittedName>
        <fullName evidence="4">FecR family protein</fullName>
    </submittedName>
</protein>
<feature type="domain" description="FecR protein" evidence="2">
    <location>
        <begin position="119"/>
        <end position="206"/>
    </location>
</feature>
<dbReference type="InterPro" id="IPR012373">
    <property type="entry name" value="Ferrdict_sens_TM"/>
</dbReference>
<dbReference type="PIRSF" id="PIRSF018266">
    <property type="entry name" value="FecR"/>
    <property type="match status" value="1"/>
</dbReference>
<dbReference type="RefSeq" id="WP_133994458.1">
    <property type="nucleotide sequence ID" value="NZ_SODV01000001.1"/>
</dbReference>
<dbReference type="InterPro" id="IPR006860">
    <property type="entry name" value="FecR"/>
</dbReference>